<evidence type="ECO:0000256" key="1">
    <source>
        <dbReference type="ARBA" id="ARBA00006895"/>
    </source>
</evidence>
<name>A0A316U282_9BASI</name>
<feature type="domain" description="Splicing factor Cactin C-terminal" evidence="4">
    <location>
        <begin position="602"/>
        <end position="726"/>
    </location>
</feature>
<dbReference type="Proteomes" id="UP000245942">
    <property type="component" value="Unassembled WGS sequence"/>
</dbReference>
<feature type="compositionally biased region" description="Basic and acidic residues" evidence="3">
    <location>
        <begin position="8"/>
        <end position="33"/>
    </location>
</feature>
<dbReference type="Pfam" id="PF10312">
    <property type="entry name" value="Cactin_mid"/>
    <property type="match status" value="1"/>
</dbReference>
<dbReference type="SMART" id="SM01050">
    <property type="entry name" value="CactinC_cactus"/>
    <property type="match status" value="1"/>
</dbReference>
<evidence type="ECO:0000259" key="4">
    <source>
        <dbReference type="Pfam" id="PF09732"/>
    </source>
</evidence>
<dbReference type="GeneID" id="37012721"/>
<evidence type="ECO:0000256" key="3">
    <source>
        <dbReference type="SAM" id="MobiDB-lite"/>
    </source>
</evidence>
<dbReference type="AlphaFoldDB" id="A0A316U282"/>
<reference evidence="6 7" key="1">
    <citation type="journal article" date="2018" name="Mol. Biol. Evol.">
        <title>Broad Genomic Sampling Reveals a Smut Pathogenic Ancestry of the Fungal Clade Ustilaginomycotina.</title>
        <authorList>
            <person name="Kijpornyongpan T."/>
            <person name="Mondo S.J."/>
            <person name="Barry K."/>
            <person name="Sandor L."/>
            <person name="Lee J."/>
            <person name="Lipzen A."/>
            <person name="Pangilinan J."/>
            <person name="LaButti K."/>
            <person name="Hainaut M."/>
            <person name="Henrissat B."/>
            <person name="Grigoriev I.V."/>
            <person name="Spatafora J.W."/>
            <person name="Aime M.C."/>
        </authorList>
    </citation>
    <scope>NUCLEOTIDE SEQUENCE [LARGE SCALE GENOMIC DNA]</scope>
    <source>
        <strain evidence="6 7">MCA 4718</strain>
    </source>
</reference>
<feature type="compositionally biased region" description="Basic and acidic residues" evidence="3">
    <location>
        <begin position="174"/>
        <end position="206"/>
    </location>
</feature>
<dbReference type="STRING" id="1684307.A0A316U282"/>
<sequence>MPRSPSPPRRERDRERERERSSRHDSDRRDHHASSSSHRRHRDDDYDESRSRRDRDRGEESSSSRRHRDDRDRDGHRSSTRDRERDDDRNRHRRRRSYDSEEDERRRKKKEKKSRHRDETSQERRERKAAKKALSGLDADDLAAQRANAAEALMYSAEDNPFNDANIGQQFKWGKKEEKEKKMGMTPAEARKRDEERRRDALEEISRLNASRAQREKEQAEREEEESKMARLAESAAMSEWVAKEDEFHLEQSRRRAAIRIRENRAKPIDLLAMNLRWADGERMSAKRTDEDEDDDEAGLEIDLEEPYEIFDALTLEDTEELHQDIQMYLTLETNEQNLDFWRSMIIVCDDKLADLRQGQVDPADPSMRSRLDPSVKGEMNKMLQDKTYAQLMALQDQVRDKLQSGEAIDVEYWEQLLKTIVVWRAKLKLRDLHEVVLENRLEYLRRKQRDEASKQQEELVAQLGDEGLVVDDDEYDSQGNAAMEGKDDQAALFEDEEAWDEEVMDPTPVDESRLTYDERHLPVQTWESFRTELVTARRKILGAAFVPRSRADSSQVPDGVDAAEALFAQEAAKGVDVSEEAFNGPANEASIAPPTGGSYDWEDKYRPRKPRYFNRVHTGFEWNKYNQTHYDSDNPPPKVVQGYKFNIFYPDLIDKSKAPTYKIVKEPGNDETVVIRFEAGAPYEDLAFRIVNKPWQYSHKRGFRSSFERGILQLYFNFQRNFYRK</sequence>
<feature type="region of interest" description="Disordered" evidence="3">
    <location>
        <begin position="156"/>
        <end position="228"/>
    </location>
</feature>
<dbReference type="RefSeq" id="XP_025346084.1">
    <property type="nucleotide sequence ID" value="XM_025490987.1"/>
</dbReference>
<protein>
    <recommendedName>
        <fullName evidence="2">Splicing factor Cactin</fullName>
    </recommendedName>
</protein>
<dbReference type="PANTHER" id="PTHR21737:SF4">
    <property type="entry name" value="SPLICING FACTOR CACTIN"/>
    <property type="match status" value="1"/>
</dbReference>
<evidence type="ECO:0000313" key="6">
    <source>
        <dbReference type="EMBL" id="PWN18924.1"/>
    </source>
</evidence>
<dbReference type="InterPro" id="IPR018816">
    <property type="entry name" value="Cactin_central"/>
</dbReference>
<proteinExistence type="inferred from homology"/>
<feature type="domain" description="Splicing factor cactin central" evidence="5">
    <location>
        <begin position="231"/>
        <end position="434"/>
    </location>
</feature>
<feature type="compositionally biased region" description="Basic and acidic residues" evidence="3">
    <location>
        <begin position="213"/>
        <end position="228"/>
    </location>
</feature>
<evidence type="ECO:0000256" key="2">
    <source>
        <dbReference type="ARBA" id="ARBA00034534"/>
    </source>
</evidence>
<evidence type="ECO:0000259" key="5">
    <source>
        <dbReference type="Pfam" id="PF10312"/>
    </source>
</evidence>
<feature type="region of interest" description="Disordered" evidence="3">
    <location>
        <begin position="1"/>
        <end position="141"/>
    </location>
</feature>
<dbReference type="GO" id="GO:0005681">
    <property type="term" value="C:spliceosomal complex"/>
    <property type="evidence" value="ECO:0007669"/>
    <property type="project" value="TreeGrafter"/>
</dbReference>
<accession>A0A316U282</accession>
<dbReference type="EMBL" id="KZ819333">
    <property type="protein sequence ID" value="PWN18924.1"/>
    <property type="molecule type" value="Genomic_DNA"/>
</dbReference>
<gene>
    <name evidence="6" type="ORF">BCV69DRAFT_272812</name>
</gene>
<dbReference type="OrthoDB" id="265955at2759"/>
<dbReference type="InterPro" id="IPR019134">
    <property type="entry name" value="Cactin_C"/>
</dbReference>
<dbReference type="PANTHER" id="PTHR21737">
    <property type="entry name" value="POLYGLUTAMINE BINDING PROTEIN 1/MARVEL MEMBRANE-ASSOCIATING DOMAIN CONTAINING 3"/>
    <property type="match status" value="1"/>
</dbReference>
<keyword evidence="7" id="KW-1185">Reference proteome</keyword>
<evidence type="ECO:0000313" key="7">
    <source>
        <dbReference type="Proteomes" id="UP000245942"/>
    </source>
</evidence>
<organism evidence="6 7">
    <name type="scientific">Pseudomicrostroma glucosiphilum</name>
    <dbReference type="NCBI Taxonomy" id="1684307"/>
    <lineage>
        <taxon>Eukaryota</taxon>
        <taxon>Fungi</taxon>
        <taxon>Dikarya</taxon>
        <taxon>Basidiomycota</taxon>
        <taxon>Ustilaginomycotina</taxon>
        <taxon>Exobasidiomycetes</taxon>
        <taxon>Microstromatales</taxon>
        <taxon>Microstromatales incertae sedis</taxon>
        <taxon>Pseudomicrostroma</taxon>
    </lineage>
</organism>
<feature type="compositionally biased region" description="Basic and acidic residues" evidence="3">
    <location>
        <begin position="42"/>
        <end position="90"/>
    </location>
</feature>
<feature type="compositionally biased region" description="Low complexity" evidence="3">
    <location>
        <begin position="132"/>
        <end position="141"/>
    </location>
</feature>
<dbReference type="GO" id="GO:0045292">
    <property type="term" value="P:mRNA cis splicing, via spliceosome"/>
    <property type="evidence" value="ECO:0007669"/>
    <property type="project" value="TreeGrafter"/>
</dbReference>
<feature type="compositionally biased region" description="Basic residues" evidence="3">
    <location>
        <begin position="106"/>
        <end position="115"/>
    </location>
</feature>
<comment type="similarity">
    <text evidence="1">Belongs to the CACTIN family.</text>
</comment>
<feature type="compositionally biased region" description="Basic and acidic residues" evidence="3">
    <location>
        <begin position="116"/>
        <end position="126"/>
    </location>
</feature>
<dbReference type="GO" id="GO:0005737">
    <property type="term" value="C:cytoplasm"/>
    <property type="evidence" value="ECO:0007669"/>
    <property type="project" value="TreeGrafter"/>
</dbReference>
<dbReference type="Pfam" id="PF09732">
    <property type="entry name" value="CactinC_cactus"/>
    <property type="match status" value="1"/>
</dbReference>